<feature type="compositionally biased region" description="Acidic residues" evidence="1">
    <location>
        <begin position="602"/>
        <end position="626"/>
    </location>
</feature>
<evidence type="ECO:0000256" key="1">
    <source>
        <dbReference type="SAM" id="MobiDB-lite"/>
    </source>
</evidence>
<name>A0A1Q9CK65_SYMMI</name>
<evidence type="ECO:0000313" key="3">
    <source>
        <dbReference type="Proteomes" id="UP000186817"/>
    </source>
</evidence>
<keyword evidence="3" id="KW-1185">Reference proteome</keyword>
<comment type="caution">
    <text evidence="2">The sequence shown here is derived from an EMBL/GenBank/DDBJ whole genome shotgun (WGS) entry which is preliminary data.</text>
</comment>
<dbReference type="OrthoDB" id="416298at2759"/>
<dbReference type="Proteomes" id="UP000186817">
    <property type="component" value="Unassembled WGS sequence"/>
</dbReference>
<feature type="region of interest" description="Disordered" evidence="1">
    <location>
        <begin position="560"/>
        <end position="630"/>
    </location>
</feature>
<evidence type="ECO:0000313" key="2">
    <source>
        <dbReference type="EMBL" id="OLP83312.1"/>
    </source>
</evidence>
<feature type="region of interest" description="Disordered" evidence="1">
    <location>
        <begin position="20"/>
        <end position="112"/>
    </location>
</feature>
<feature type="compositionally biased region" description="Polar residues" evidence="1">
    <location>
        <begin position="65"/>
        <end position="112"/>
    </location>
</feature>
<sequence>MPETTTGNIYNNLEATASSTVASGMPGTTTGNIFSSRETHPSSTAASGMPETTTGSIHGNREATTRSTVGSGMPGTTTGNILSSREIPTSSTAASSMPETTTGQIRASTTTPNILQQEDVRTCKHDLSGRLRRIARNFKDDLAATAGLMLVDAFLHPSNHFAYVLFKRQSPQANGFVTGQDQLRFARNVTFNCLWVSPENPKRLLHVASDSSWQNSTYKGRVDDVYELVMAKCDAGNVATGLLQKPLPMNITATAAGKILARWENAMVCHEPLSQTPIRSLVCTSTLRNGTNPHSGAIYEPKSMDRYIKNWVEYSLRIGFDMVLMYFEDQDLSPIEEMLRPYIDSHKLVLVRSYFHGITGYGWSPLLPMQEEFSSINEYMDEKLGNSSYAAISIPENRWELPGPHGSRGGYDFDVYPCDEICMSGERGRNKLLMDVERVDAYQVHWIRVPLQDSSNTLTPPTTDIRLVHLRLIGLLKPKGYTTCRESSFVGPQINSTFATFLRERSRVASMELGAWRQLRRAPAIGAGVVRSSPPTQFETVCYAHGCLLGCCRENVGDEDGDDGGGGDSLMDDGGGDDSGDDDDDDDDDDVAGDGDGYGFDGDGDGSGDGDGDGAGDDGEGDDEDLCHDGRCPASTAGLVQRRVIRSEGLPAGPIVEANSAEMMQGDETATRFHSDDLFEGCKAQRPKVGPMLQEVMEDHSLNVSSMACGAGEILLREYMLAGVTETCCPEANPLCAGCALWNTATQSCGACAGGFVPRMQGSSSEQSCVACLDSAGWVGSDGRNCQQLSSSDCSGSKFHGLSSNDACCKCGGGVVSPTPFLYETKEFVVGETVSMLPKPRTASRYGVDEDCALTEFNLTMDGATGEVSYAPGLDMPKETFSVTCKVTAYQAAHVVFTTSVTVSVKDLTYGAMPVVFTTATTFPLRKTAGHWSNLALNCAPKSSWLQLDAATGSLTASAEAFASGAVDNVQDVYEGQMGGVCELSGNWTADPTSPSHKKISKLLVAKPKPLASLEYSATSISTAVGEKIPAVELKQGAEETLMPNLYQMACDDPRFVFDSLLGVGMFDGHPIVQVASNGQIVLDVPKSFESIFDAMLGNSVTEAWKLHFSCKIFGIFADDSLPVISEQAANVFTSEATPQDGATLVQPVFLKVHTAFARLLMGPPLTDDSTEESLWSEVWNSTMWGSQLELDQAEKQAYNAAKLQSHTSGKGVNFAKGRKHWSHALLHNSTYSPYPFHLNFVGTDHIAYVWDEYCDKCGQESEKVGSYEVATYCGKPAYDHAADDSEMPDASAPSTAAAPGAATRQREAKAGKGKGAKATPPSA</sequence>
<feature type="compositionally biased region" description="Polar residues" evidence="1">
    <location>
        <begin position="20"/>
        <end position="57"/>
    </location>
</feature>
<dbReference type="EMBL" id="LSRX01001124">
    <property type="protein sequence ID" value="OLP83312.1"/>
    <property type="molecule type" value="Genomic_DNA"/>
</dbReference>
<accession>A0A1Q9CK65</accession>
<reference evidence="2 3" key="1">
    <citation type="submission" date="2016-02" db="EMBL/GenBank/DDBJ databases">
        <title>Genome analysis of coral dinoflagellate symbionts highlights evolutionary adaptations to a symbiotic lifestyle.</title>
        <authorList>
            <person name="Aranda M."/>
            <person name="Li Y."/>
            <person name="Liew Y.J."/>
            <person name="Baumgarten S."/>
            <person name="Simakov O."/>
            <person name="Wilson M."/>
            <person name="Piel J."/>
            <person name="Ashoor H."/>
            <person name="Bougouffa S."/>
            <person name="Bajic V.B."/>
            <person name="Ryu T."/>
            <person name="Ravasi T."/>
            <person name="Bayer T."/>
            <person name="Micklem G."/>
            <person name="Kim H."/>
            <person name="Bhak J."/>
            <person name="Lajeunesse T.C."/>
            <person name="Voolstra C.R."/>
        </authorList>
    </citation>
    <scope>NUCLEOTIDE SEQUENCE [LARGE SCALE GENOMIC DNA]</scope>
    <source>
        <strain evidence="2 3">CCMP2467</strain>
    </source>
</reference>
<feature type="compositionally biased region" description="Low complexity" evidence="1">
    <location>
        <begin position="1291"/>
        <end position="1304"/>
    </location>
</feature>
<feature type="compositionally biased region" description="Acidic residues" evidence="1">
    <location>
        <begin position="560"/>
        <end position="593"/>
    </location>
</feature>
<organism evidence="2 3">
    <name type="scientific">Symbiodinium microadriaticum</name>
    <name type="common">Dinoflagellate</name>
    <name type="synonym">Zooxanthella microadriatica</name>
    <dbReference type="NCBI Taxonomy" id="2951"/>
    <lineage>
        <taxon>Eukaryota</taxon>
        <taxon>Sar</taxon>
        <taxon>Alveolata</taxon>
        <taxon>Dinophyceae</taxon>
        <taxon>Suessiales</taxon>
        <taxon>Symbiodiniaceae</taxon>
        <taxon>Symbiodinium</taxon>
    </lineage>
</organism>
<protein>
    <submittedName>
        <fullName evidence="2">Uncharacterized protein</fullName>
    </submittedName>
</protein>
<gene>
    <name evidence="2" type="ORF">AK812_SmicGene35944</name>
</gene>
<feature type="region of interest" description="Disordered" evidence="1">
    <location>
        <begin position="1283"/>
        <end position="1324"/>
    </location>
</feature>
<proteinExistence type="predicted"/>